<comment type="catalytic activity">
    <reaction evidence="8">
        <text>guanosine(18) in tRNA + S-adenosyl-L-methionine = 2'-O-methylguanosine(18) in tRNA + S-adenosyl-L-homocysteine + H(+)</text>
        <dbReference type="Rhea" id="RHEA:20077"/>
        <dbReference type="Rhea" id="RHEA-COMP:10190"/>
        <dbReference type="Rhea" id="RHEA-COMP:10192"/>
        <dbReference type="ChEBI" id="CHEBI:15378"/>
        <dbReference type="ChEBI" id="CHEBI:57856"/>
        <dbReference type="ChEBI" id="CHEBI:59789"/>
        <dbReference type="ChEBI" id="CHEBI:74269"/>
        <dbReference type="ChEBI" id="CHEBI:74445"/>
        <dbReference type="EC" id="2.1.1.34"/>
    </reaction>
    <physiologicalReaction direction="left-to-right" evidence="8">
        <dbReference type="Rhea" id="RHEA:20078"/>
    </physiologicalReaction>
</comment>
<dbReference type="EMBL" id="VWPT01000027">
    <property type="protein sequence ID" value="NXE47717.1"/>
    <property type="molecule type" value="Genomic_DNA"/>
</dbReference>
<dbReference type="GO" id="GO:0030488">
    <property type="term" value="P:tRNA methylation"/>
    <property type="evidence" value="ECO:0007669"/>
    <property type="project" value="InterPro"/>
</dbReference>
<feature type="non-terminal residue" evidence="14">
    <location>
        <position position="1311"/>
    </location>
</feature>
<evidence type="ECO:0000256" key="6">
    <source>
        <dbReference type="ARBA" id="ARBA00022884"/>
    </source>
</evidence>
<keyword evidence="3 14" id="KW-0489">Methyltransferase</keyword>
<feature type="non-terminal residue" evidence="14">
    <location>
        <position position="1"/>
    </location>
</feature>
<evidence type="ECO:0000256" key="5">
    <source>
        <dbReference type="ARBA" id="ARBA00022691"/>
    </source>
</evidence>
<dbReference type="EC" id="2.1.1.34" evidence="10"/>
<evidence type="ECO:0000259" key="13">
    <source>
        <dbReference type="Pfam" id="PF00588"/>
    </source>
</evidence>
<dbReference type="Gene3D" id="3.40.1280.10">
    <property type="match status" value="1"/>
</dbReference>
<dbReference type="GO" id="GO:0003723">
    <property type="term" value="F:RNA binding"/>
    <property type="evidence" value="ECO:0007669"/>
    <property type="project" value="UniProtKB-KW"/>
</dbReference>
<comment type="similarity">
    <text evidence="1">Belongs to the class IV-like SAM-binding methyltransferase superfamily. RNA methyltransferase TrmH family.</text>
</comment>
<dbReference type="InterPro" id="IPR029026">
    <property type="entry name" value="tRNA_m1G_MTases_N"/>
</dbReference>
<evidence type="ECO:0000313" key="14">
    <source>
        <dbReference type="EMBL" id="NXE47717.1"/>
    </source>
</evidence>
<evidence type="ECO:0000256" key="10">
    <source>
        <dbReference type="ARBA" id="ARBA00093594"/>
    </source>
</evidence>
<keyword evidence="7" id="KW-0007">Acetylation</keyword>
<comment type="caution">
    <text evidence="14">The sequence shown here is derived from an EMBL/GenBank/DDBJ whole genome shotgun (WGS) entry which is preliminary data.</text>
</comment>
<keyword evidence="4 14" id="KW-0808">Transferase</keyword>
<dbReference type="FunFam" id="3.40.1280.10:FF:000010">
    <property type="entry name" value="probable methyltransferase TARBP1"/>
    <property type="match status" value="1"/>
</dbReference>
<gene>
    <name evidence="14" type="primary">Tarbp1</name>
    <name evidence="14" type="ORF">CASCAS_R00635</name>
</gene>
<evidence type="ECO:0000256" key="7">
    <source>
        <dbReference type="ARBA" id="ARBA00022990"/>
    </source>
</evidence>
<evidence type="ECO:0000256" key="8">
    <source>
        <dbReference type="ARBA" id="ARBA00093266"/>
    </source>
</evidence>
<keyword evidence="15" id="KW-1185">Reference proteome</keyword>
<evidence type="ECO:0000256" key="4">
    <source>
        <dbReference type="ARBA" id="ARBA00022679"/>
    </source>
</evidence>
<feature type="domain" description="tRNA/rRNA methyltransferase SpoU type" evidence="13">
    <location>
        <begin position="1155"/>
        <end position="1296"/>
    </location>
</feature>
<comment type="function">
    <text evidence="9">S-adenosyl-L-methionine-dependent 2'-O-ribose methyltransferase that catalyzes the formation of 2'-O-methylguanosine at position 18 (Gm18) in a subset of tRNA. Selectively mediates Gm18 methylation of tRNAGln-TTG/CTG and tRNASer-TGA/GCT. Gm18 modification can enhance the stability of modified tRNAs.</text>
</comment>
<dbReference type="InterPro" id="IPR045330">
    <property type="entry name" value="TRM3/TARBP1"/>
</dbReference>
<comment type="subunit">
    <text evidence="2">Monomer and homodimer.</text>
</comment>
<keyword evidence="5" id="KW-0949">S-adenosyl-L-methionine</keyword>
<evidence type="ECO:0000256" key="2">
    <source>
        <dbReference type="ARBA" id="ARBA00011407"/>
    </source>
</evidence>
<organism evidence="14 15">
    <name type="scientific">Casuarius casuarius</name>
    <name type="common">Southern cassowary</name>
    <name type="synonym">Struthio casuarius</name>
    <dbReference type="NCBI Taxonomy" id="8787"/>
    <lineage>
        <taxon>Eukaryota</taxon>
        <taxon>Metazoa</taxon>
        <taxon>Chordata</taxon>
        <taxon>Craniata</taxon>
        <taxon>Vertebrata</taxon>
        <taxon>Euteleostomi</taxon>
        <taxon>Archelosauria</taxon>
        <taxon>Archosauria</taxon>
        <taxon>Dinosauria</taxon>
        <taxon>Saurischia</taxon>
        <taxon>Theropoda</taxon>
        <taxon>Coelurosauria</taxon>
        <taxon>Aves</taxon>
        <taxon>Palaeognathae</taxon>
        <taxon>Casuariiformes</taxon>
        <taxon>Casuariidae</taxon>
        <taxon>Casuarius</taxon>
    </lineage>
</organism>
<dbReference type="PROSITE" id="PS51624">
    <property type="entry name" value="SAM_MT_TRMH_2"/>
    <property type="match status" value="1"/>
</dbReference>
<dbReference type="InterPro" id="IPR029028">
    <property type="entry name" value="Alpha/beta_knot_MTases"/>
</dbReference>
<name>A0A7K8N394_CASCA</name>
<dbReference type="Proteomes" id="UP000524187">
    <property type="component" value="Unassembled WGS sequence"/>
</dbReference>
<dbReference type="CDD" id="cd18091">
    <property type="entry name" value="SpoU-like_TRM3-like"/>
    <property type="match status" value="1"/>
</dbReference>
<dbReference type="SUPFAM" id="SSF75217">
    <property type="entry name" value="alpha/beta knot"/>
    <property type="match status" value="1"/>
</dbReference>
<dbReference type="PANTHER" id="PTHR12029">
    <property type="entry name" value="RNA METHYLTRANSFERASE"/>
    <property type="match status" value="1"/>
</dbReference>
<protein>
    <recommendedName>
        <fullName evidence="11">tRNA (guanosine(18)-2'-O)-methyltransferase TARBP1</fullName>
        <ecNumber evidence="10">2.1.1.34</ecNumber>
    </recommendedName>
    <alternativeName>
        <fullName evidence="12">TAR RNA-binding protein 1</fullName>
    </alternativeName>
</protein>
<evidence type="ECO:0000256" key="9">
    <source>
        <dbReference type="ARBA" id="ARBA00093361"/>
    </source>
</evidence>
<evidence type="ECO:0000256" key="3">
    <source>
        <dbReference type="ARBA" id="ARBA00022603"/>
    </source>
</evidence>
<dbReference type="InterPro" id="IPR044748">
    <property type="entry name" value="Trm3/TARBP1_C"/>
</dbReference>
<dbReference type="Pfam" id="PF00588">
    <property type="entry name" value="SpoU_methylase"/>
    <property type="match status" value="1"/>
</dbReference>
<proteinExistence type="inferred from homology"/>
<keyword evidence="6" id="KW-0694">RNA-binding</keyword>
<evidence type="ECO:0000313" key="15">
    <source>
        <dbReference type="Proteomes" id="UP000524187"/>
    </source>
</evidence>
<dbReference type="GO" id="GO:0141100">
    <property type="term" value="F:tRNA (guanine(18)-2'-O)-methyltransferase activity"/>
    <property type="evidence" value="ECO:0007669"/>
    <property type="project" value="UniProtKB-EC"/>
</dbReference>
<dbReference type="PANTHER" id="PTHR12029:SF11">
    <property type="entry name" value="METHYLTRANSFERASE TARBP1-RELATED"/>
    <property type="match status" value="1"/>
</dbReference>
<evidence type="ECO:0000256" key="11">
    <source>
        <dbReference type="ARBA" id="ARBA00093636"/>
    </source>
</evidence>
<dbReference type="InterPro" id="IPR001537">
    <property type="entry name" value="SpoU_MeTrfase"/>
</dbReference>
<dbReference type="InterPro" id="IPR025806">
    <property type="entry name" value="TARBP1"/>
</dbReference>
<accession>A0A7K8N394</accession>
<sequence>DSSLFWWSVEKNEKLLQFWETYILIMETLEGNQIHVIKPVLPKLNSLYEYAISGKKGCWLFHPSWHMCIYKRMFESENKTLTKEGILHFLELYETKHLPNSLEFLEFVIGPLMDALSESSLYSRTPGQLIGACPPLGLRLQKFLATYLMLLPDEEKGIFLLKFIQKMTSRHWCAVPILFLSMALAYIPACKVLGTDGLHALRDVLQCTMITHQILLRGAAQCYLLQTAMHLTDVEKVSLPEFASFLMALRPEESLRRDTMLWMELCSWLQVNDRCFRKSVKFDFECQKMSSLCLYVRSLVGEYLKAPVTERENCFMPDWFEAKLVATMILLAADVEEMRNKYSGESNIEWIELKAFLNPLLDVLMKLGSNAYIPTLKTDKSLQLLLKLLQTRSLKCSNPQDDGVLIFIWKSLMIPVESILEFVLRQLTTNELSTVGDLDRCDLYLALIPEVVNLCLQVSWKKVPSIKNFIFSLTNASIYNLQKTNCEEEPKLKEQIKKVVSMASLAVVCEVMNQKPEVHLESLPSMDALKKFISFSQFNQVLKKPSYVEEKSSLCEETTSQGWGKIVARYVHDQWICLRFILTKFHTAEPVLEDKLLESSLSTVERLTKILQAALEALTILPSDQVLPVFDCMKVLVPKLLDSVESLCMEAFDLAWKIISSLSNTQLIFWSNLKAFVQFIFDTEVLAVAASAKGQAYVKIKEIIFKLIDMSTTRTGVFNIVISHCCRSWIFPTFDDRSALTNAFLNAGNYCELITEACVFGTVFRRDQRRLIQDVHAFIENLGEKCAANIVTESTNRDDHYVRVCAIKFLCLLDGSNILHKMFMEDIVIKLLDKDELVSRSRTRYYANSLQHRIKNRIWQTLLVLLPKLDHPLRGKNFVCGTLNKVFQAGFGNNQASVKYFIEWIIILSLHKYPDFLNKFWDCFCYDEEKLKTSICTFLSVLSHFDIVVQNTSEKKPALKKALIVVLQWCFNHNFSVRLYALIALKKIWGMCKMLHVEEFEALTPVIESSLQQVENMHGTGNARRNWQRIQDHFFFATFHPLRDYSLETIFYTLPRLSELPEDEWILLCKFDRFTDISLPPVFQWYHSRTELLDLKPSDWSQQDMGSNAVETDSQTEWTDVQKKIIPWKNSTPSLDLELVFQDRAAKLGKSNSRLIVVASLIDKPTNLGGLCRTSEIFGASALVVGSLHYIQDKQFQHLSVSAEQWLPLIEVKPSQLVDYLQQKKTEGYTIIGVEQTAKSFDLTEYCFPEKSLLLLGNEHEGIPANLIHHLDVCVEIPQQGIIRSLNVHVSGALLIWEYTRQQVIKQKQQK</sequence>
<evidence type="ECO:0000256" key="1">
    <source>
        <dbReference type="ARBA" id="ARBA00007228"/>
    </source>
</evidence>
<reference evidence="14 15" key="1">
    <citation type="submission" date="2019-09" db="EMBL/GenBank/DDBJ databases">
        <title>Bird 10,000 Genomes (B10K) Project - Family phase.</title>
        <authorList>
            <person name="Zhang G."/>
        </authorList>
    </citation>
    <scope>NUCLEOTIDE SEQUENCE [LARGE SCALE GENOMIC DNA]</scope>
    <source>
        <strain evidence="14">B10K-LSUMZ-50683</strain>
        <tissue evidence="14">Muscle</tissue>
    </source>
</reference>
<evidence type="ECO:0000256" key="12">
    <source>
        <dbReference type="ARBA" id="ARBA00093656"/>
    </source>
</evidence>